<proteinExistence type="predicted"/>
<dbReference type="HOGENOM" id="CLU_082693_1_0_5"/>
<dbReference type="SUPFAM" id="SSF53955">
    <property type="entry name" value="Lysozyme-like"/>
    <property type="match status" value="1"/>
</dbReference>
<gene>
    <name evidence="2" type="ordered locus">SAR116_0364</name>
</gene>
<feature type="domain" description="TtsA-like Glycoside hydrolase family 108" evidence="1">
    <location>
        <begin position="27"/>
        <end position="110"/>
    </location>
</feature>
<dbReference type="Gene3D" id="1.20.141.10">
    <property type="entry name" value="Chitosanase, subunit A, domain 1"/>
    <property type="match status" value="1"/>
</dbReference>
<dbReference type="EMBL" id="CP001751">
    <property type="protein sequence ID" value="ADE38607.1"/>
    <property type="molecule type" value="Genomic_DNA"/>
</dbReference>
<dbReference type="CAZy" id="GH108">
    <property type="family name" value="Glycoside Hydrolase Family 108"/>
</dbReference>
<dbReference type="Pfam" id="PF05838">
    <property type="entry name" value="Glyco_hydro_108"/>
    <property type="match status" value="1"/>
</dbReference>
<evidence type="ECO:0000259" key="1">
    <source>
        <dbReference type="Pfam" id="PF05838"/>
    </source>
</evidence>
<name>D5BQA9_PUNMI</name>
<accession>D5BQA9</accession>
<organism evidence="2 3">
    <name type="scientific">Puniceispirillum marinum (strain IMCC1322)</name>
    <dbReference type="NCBI Taxonomy" id="488538"/>
    <lineage>
        <taxon>Bacteria</taxon>
        <taxon>Pseudomonadati</taxon>
        <taxon>Pseudomonadota</taxon>
        <taxon>Alphaproteobacteria</taxon>
        <taxon>Candidatus Puniceispirillales</taxon>
        <taxon>Candidatus Puniceispirillaceae</taxon>
        <taxon>Candidatus Puniceispirillum</taxon>
    </lineage>
</organism>
<reference evidence="2 3" key="1">
    <citation type="journal article" date="2010" name="J. Bacteriol.">
        <title>Complete genome sequence of "Candidatus Puniceispirillum marinum" IMCC1322, a representative of the SAR116 clade in the Alphaproteobacteria.</title>
        <authorList>
            <person name="Oh H.M."/>
            <person name="Kwon K.K."/>
            <person name="Kang I."/>
            <person name="Kang S.G."/>
            <person name="Lee J.H."/>
            <person name="Kim S.J."/>
            <person name="Cho J.C."/>
        </authorList>
    </citation>
    <scope>NUCLEOTIDE SEQUENCE [LARGE SCALE GENOMIC DNA]</scope>
    <source>
        <strain evidence="2 3">IMCC1322</strain>
    </source>
</reference>
<evidence type="ECO:0000313" key="3">
    <source>
        <dbReference type="Proteomes" id="UP000007460"/>
    </source>
</evidence>
<dbReference type="InterPro" id="IPR023346">
    <property type="entry name" value="Lysozyme-like_dom_sf"/>
</dbReference>
<dbReference type="InterPro" id="IPR008565">
    <property type="entry name" value="TtsA-like_GH18_dom"/>
</dbReference>
<dbReference type="Proteomes" id="UP000007460">
    <property type="component" value="Chromosome"/>
</dbReference>
<dbReference type="AlphaFoldDB" id="D5BQA9"/>
<dbReference type="eggNOG" id="COG3926">
    <property type="taxonomic scope" value="Bacteria"/>
</dbReference>
<dbReference type="KEGG" id="apb:SAR116_0364"/>
<evidence type="ECO:0000313" key="2">
    <source>
        <dbReference type="EMBL" id="ADE38607.1"/>
    </source>
</evidence>
<keyword evidence="3" id="KW-1185">Reference proteome</keyword>
<protein>
    <recommendedName>
        <fullName evidence="1">TtsA-like Glycoside hydrolase family 108 domain-containing protein</fullName>
    </recommendedName>
</protein>
<dbReference type="CDD" id="cd13926">
    <property type="entry name" value="N-acetylmuramidase_GH108"/>
    <property type="match status" value="1"/>
</dbReference>
<dbReference type="STRING" id="488538.SAR116_0364"/>
<sequence>MLNIQDRTTEQQARQNRMKANFDKCLSMLLEHEGGYVNSKHDPGGMTNLGITQRTYNDYHGIRLDEQGMRNLTRADVEPIYKDRYWNKCKCHELPSGVDWAVFDWAVNSGTGRAAKALQKAVGAVEDGAIGSKTLALVKDTDSVSIINRMAVYRDQFYRSLSTFEHFGKGWIRRNDETREQALKMV</sequence>